<protein>
    <submittedName>
        <fullName evidence="2">Phosphotransferase</fullName>
    </submittedName>
</protein>
<comment type="caution">
    <text evidence="2">The sequence shown here is derived from an EMBL/GenBank/DDBJ whole genome shotgun (WGS) entry which is preliminary data.</text>
</comment>
<sequence length="302" mass="34148">MQTIHQCLGLSPAELETNLAGIFPGLGGKPSLSVLHGDASDRTYFRIHLDPHGKGPRSLVLMKLPALWTDRELPFLNIQRYLERLGLPVPEVYGYREDKGIVFLEDLGDRTLEEVVRGAPYSVLADFYRQTVALLARFQISAARHPDPKCIAFRRQFDAAQFLQELLHFQRYMIVGLGGREIPPEDQTGLLREFSSLCELVAGQEQVLCHRDYHSRNLMVSGNKLGLLDFQDARLGPRAYDLASLLRDSYTVLPEDLGEEMIDTFCNLLEEGGHPPLPRNAFRREFDLMALQRNLKAIGTFA</sequence>
<organism evidence="2 3">
    <name type="scientific">Tectimicrobiota bacterium</name>
    <dbReference type="NCBI Taxonomy" id="2528274"/>
    <lineage>
        <taxon>Bacteria</taxon>
        <taxon>Pseudomonadati</taxon>
        <taxon>Nitrospinota/Tectimicrobiota group</taxon>
        <taxon>Candidatus Tectimicrobiota</taxon>
    </lineage>
</organism>
<dbReference type="EMBL" id="JACPSX010000083">
    <property type="protein sequence ID" value="MBI3014313.1"/>
    <property type="molecule type" value="Genomic_DNA"/>
</dbReference>
<evidence type="ECO:0000313" key="2">
    <source>
        <dbReference type="EMBL" id="MBI3014313.1"/>
    </source>
</evidence>
<dbReference type="InterPro" id="IPR002575">
    <property type="entry name" value="Aminoglycoside_PTrfase"/>
</dbReference>
<dbReference type="InterPro" id="IPR011009">
    <property type="entry name" value="Kinase-like_dom_sf"/>
</dbReference>
<evidence type="ECO:0000313" key="3">
    <source>
        <dbReference type="Proteomes" id="UP000741360"/>
    </source>
</evidence>
<dbReference type="Proteomes" id="UP000741360">
    <property type="component" value="Unassembled WGS sequence"/>
</dbReference>
<dbReference type="Gene3D" id="3.90.1200.10">
    <property type="match status" value="1"/>
</dbReference>
<dbReference type="SUPFAM" id="SSF56112">
    <property type="entry name" value="Protein kinase-like (PK-like)"/>
    <property type="match status" value="1"/>
</dbReference>
<dbReference type="InterPro" id="IPR051678">
    <property type="entry name" value="AGP_Transferase"/>
</dbReference>
<reference evidence="2" key="1">
    <citation type="submission" date="2020-07" db="EMBL/GenBank/DDBJ databases">
        <title>Huge and variable diversity of episymbiotic CPR bacteria and DPANN archaea in groundwater ecosystems.</title>
        <authorList>
            <person name="He C.Y."/>
            <person name="Keren R."/>
            <person name="Whittaker M."/>
            <person name="Farag I.F."/>
            <person name="Doudna J."/>
            <person name="Cate J.H.D."/>
            <person name="Banfield J.F."/>
        </authorList>
    </citation>
    <scope>NUCLEOTIDE SEQUENCE</scope>
    <source>
        <strain evidence="2">NC_groundwater_717_Ag_S-0.2um_59_8</strain>
    </source>
</reference>
<dbReference type="Gene3D" id="3.30.200.20">
    <property type="entry name" value="Phosphorylase Kinase, domain 1"/>
    <property type="match status" value="1"/>
</dbReference>
<dbReference type="Pfam" id="PF01636">
    <property type="entry name" value="APH"/>
    <property type="match status" value="1"/>
</dbReference>
<name>A0A932GNR0_UNCTE</name>
<dbReference type="PANTHER" id="PTHR21310">
    <property type="entry name" value="AMINOGLYCOSIDE PHOSPHOTRANSFERASE-RELATED-RELATED"/>
    <property type="match status" value="1"/>
</dbReference>
<evidence type="ECO:0000259" key="1">
    <source>
        <dbReference type="Pfam" id="PF01636"/>
    </source>
</evidence>
<gene>
    <name evidence="2" type="ORF">HYY65_04420</name>
</gene>
<proteinExistence type="predicted"/>
<feature type="domain" description="Aminoglycoside phosphotransferase" evidence="1">
    <location>
        <begin position="33"/>
        <end position="269"/>
    </location>
</feature>
<dbReference type="AlphaFoldDB" id="A0A932GNR0"/>
<accession>A0A932GNR0</accession>